<sequence length="271" mass="30963">MSDRYHQPKNNKNHGQKQVQKPAEKNDSQQTPITQPTQPDPIVTVTMDKSVKQFQLGTTKTENVLFTEKKTEVIEPTMIKMNTYHTEPVESQQQVPTQTSVEVKQRDKKNLAFSSAKTVSVIQTKAVKEQIEKKEIKQEPVVYIPKPQLSEWQNNMFASIAKILRPSSSDALMTNINSAARIYAKQETVESNVLNEDKELKNIYDQLCVEKNDKQNDIINLRTHTLEPKAVNVFTKQQLIDQLTETIQITDRTSIDDQKKILGTTVGKLEE</sequence>
<evidence type="ECO:0000313" key="2">
    <source>
        <dbReference type="EMBL" id="CAI9913997.1"/>
    </source>
</evidence>
<keyword evidence="4" id="KW-1185">Reference proteome</keyword>
<gene>
    <name evidence="2" type="ORF">HINF_LOCUS1642</name>
    <name evidence="3" type="ORF">HINF_LOCUS23012</name>
</gene>
<proteinExistence type="predicted"/>
<name>A0AA86N6V9_9EUKA</name>
<dbReference type="EMBL" id="CAXDID020000065">
    <property type="protein sequence ID" value="CAL6011836.1"/>
    <property type="molecule type" value="Genomic_DNA"/>
</dbReference>
<organism evidence="2">
    <name type="scientific">Hexamita inflata</name>
    <dbReference type="NCBI Taxonomy" id="28002"/>
    <lineage>
        <taxon>Eukaryota</taxon>
        <taxon>Metamonada</taxon>
        <taxon>Diplomonadida</taxon>
        <taxon>Hexamitidae</taxon>
        <taxon>Hexamitinae</taxon>
        <taxon>Hexamita</taxon>
    </lineage>
</organism>
<dbReference type="EMBL" id="CATOUU010000042">
    <property type="protein sequence ID" value="CAI9913997.1"/>
    <property type="molecule type" value="Genomic_DNA"/>
</dbReference>
<reference evidence="2" key="1">
    <citation type="submission" date="2023-06" db="EMBL/GenBank/DDBJ databases">
        <authorList>
            <person name="Kurt Z."/>
        </authorList>
    </citation>
    <scope>NUCLEOTIDE SEQUENCE</scope>
</reference>
<evidence type="ECO:0000313" key="4">
    <source>
        <dbReference type="Proteomes" id="UP001642409"/>
    </source>
</evidence>
<feature type="region of interest" description="Disordered" evidence="1">
    <location>
        <begin position="1"/>
        <end position="46"/>
    </location>
</feature>
<feature type="compositionally biased region" description="Low complexity" evidence="1">
    <location>
        <begin position="29"/>
        <end position="46"/>
    </location>
</feature>
<evidence type="ECO:0000313" key="3">
    <source>
        <dbReference type="EMBL" id="CAL6011836.1"/>
    </source>
</evidence>
<dbReference type="AlphaFoldDB" id="A0AA86N6V9"/>
<dbReference type="Proteomes" id="UP001642409">
    <property type="component" value="Unassembled WGS sequence"/>
</dbReference>
<protein>
    <submittedName>
        <fullName evidence="3">Hypothetical_protein</fullName>
    </submittedName>
</protein>
<accession>A0AA86N6V9</accession>
<evidence type="ECO:0000256" key="1">
    <source>
        <dbReference type="SAM" id="MobiDB-lite"/>
    </source>
</evidence>
<comment type="caution">
    <text evidence="2">The sequence shown here is derived from an EMBL/GenBank/DDBJ whole genome shotgun (WGS) entry which is preliminary data.</text>
</comment>
<reference evidence="3 4" key="2">
    <citation type="submission" date="2024-07" db="EMBL/GenBank/DDBJ databases">
        <authorList>
            <person name="Akdeniz Z."/>
        </authorList>
    </citation>
    <scope>NUCLEOTIDE SEQUENCE [LARGE SCALE GENOMIC DNA]</scope>
</reference>